<dbReference type="Gene3D" id="3.40.50.300">
    <property type="entry name" value="P-loop containing nucleotide triphosphate hydrolases"/>
    <property type="match status" value="1"/>
</dbReference>
<evidence type="ECO:0000256" key="1">
    <source>
        <dbReference type="ARBA" id="ARBA00006828"/>
    </source>
</evidence>
<evidence type="ECO:0000313" key="4">
    <source>
        <dbReference type="RefSeq" id="XP_002942096.3"/>
    </source>
</evidence>
<dbReference type="OrthoDB" id="1597724at2759"/>
<dbReference type="GO" id="GO:0005525">
    <property type="term" value="F:GTP binding"/>
    <property type="evidence" value="ECO:0007669"/>
    <property type="project" value="InterPro"/>
</dbReference>
<comment type="similarity">
    <text evidence="1">Belongs to the TRAFAC class dynamin-like GTPase superfamily. Very large inducible GTPase (VLIG) family.</text>
</comment>
<accession>A0A8J0QTM3</accession>
<name>A0A8J0QTM3_XENTR</name>
<sequence>MCSPRNPRGLWCVMMANPNMNRYGASKFNLQNILEIGPLSINEVHPATEEDRLWTFLRRLMALNKEARNAGCLRSSEDIPNQDIFKEFELDDDDNPTDSMHPLDILCAVLHKSNSVLQQEITSKMCMCQFAIPLLLPAGDGPGCTFMLWAIRDIVKRWRPHSLAETKGFKEDSVVNISMPIFSFVRLGQNKMSKSKTLNQVLSPAQQGHSFFIHDNMEGGDIQKKISSGLVEISWYFPAGKETSDIFPEPIAVTNLRGDLGSNWTQFHFLMQVSSAVFIFANSISENDYKLLSSFRGFETGVSFIISPSSDKHENKKSLGFLKMLISMLNINPAHIINKEKINETQLVKRLQNIISDLMKNSCTRVKLEDMSGEAIKLGIKVDESAEEFQKAKKWAMGITNEIGDVVEYKRKNMKLQGQLWKELSQLEKEFCRMKKQGLQNAEDYRCHLKKKRLLLHQEQNKQDLPDGMNKFITAMTQLSDAEKVNFLKWMKFSLDSISRDVMSTLHAKYSQIYSKRVSDHTELKEIDCLISGSSLGVEHFLREMGQFYESECALIREKLININQRKFSKLPEIAAKLLLDGFPLELIDGDASNVPMHWITDILTELDNMTGKGWKLRVISVLGVQSTGKSTLLNTMFGLQFPVASGRCTRGAFMTLINVKEDFREELGCEFILVIDTEGLKAPELGPLEDSYEHDNELATLVVGLSDITVINMAMENIVEMRDILQIVAHAFLRMKEIGKKPICQFVHHNCSDVSAPEKNMRDRVKLLEQLNDMTKVAAKMEKKSGITSFSDIMTYNHETDNWYIPGLWYGVPPMASVNTGYSENVDSLKRHLFHLLKQLKGIQNPQSIIELTIWINSLWSAVKHEKFIFAFKNSLVAEAYDKLAVKYSEWEWDFRKQLHTWIMKVETTITNQPADKIQPDTEVRLKSKVSEILKNEETNMLKSIEDYYKSSTGNVHLIERYREEFLASVRCLRQELENSTSNKIEEIIRRKKSNDQFQVVQNKYQKVIEDKVSGLVIECRQNKNIGKKKAKGMFETMWRKAISELPKCQIKKLNVSQEMLGHLIKDMDNKGAVIKERLLNVKNLSQYGKQPFQMDKDYIAGNWNPLVIIKEYFTSASHNKIDELARSLVRRCDDYVTEQINKKNAYDSIYCHELLNMVNKRLREKDVLNLPTTHLFELDIKLNILGSAALKLQAMHNNFVQENDPKLFLEKLKPYYLASLQNIFHREKDERQSRAQRFCELCLKPALVEHINRHLGKAIVDDIFHSGNFKEFSSSRHFQFAVLKNLLEEKDFHQYLGYINYYEKFVKSWITKTMLKKYEKSKELETLQINILSSICKKVTDVLKELRSVGLLTTSDFLQEFCKKLRNDLVISQNKILVVIFQIEDDIQSFSDGIQLYLTEIEKQLASEMKSSSTESVLSKSPLNPVDAVFKSVCGCSKCCPFCKVPCEASGSDHVMHFASAHRPKGLAKCTWKTNGSLATSICSTDVVTELQFVSPETDWKPHPYKEFQTIYQDWTIQPSDSGESFHYWKYIFKEFNKEFADAYLAETAKLAEDWKVLTAEEALRSLEETFFMK</sequence>
<dbReference type="AGR" id="Xenbase:XB-GENE-29080407"/>
<dbReference type="PANTHER" id="PTHR14819">
    <property type="entry name" value="GTP-BINDING"/>
    <property type="match status" value="1"/>
</dbReference>
<feature type="domain" description="VLIG-type G" evidence="2">
    <location>
        <begin position="614"/>
        <end position="861"/>
    </location>
</feature>
<evidence type="ECO:0000313" key="3">
    <source>
        <dbReference type="Proteomes" id="UP000008143"/>
    </source>
</evidence>
<evidence type="ECO:0000259" key="2">
    <source>
        <dbReference type="PROSITE" id="PS51717"/>
    </source>
</evidence>
<dbReference type="GeneID" id="100490847"/>
<reference evidence="4" key="1">
    <citation type="submission" date="2025-08" db="UniProtKB">
        <authorList>
            <consortium name="RefSeq"/>
        </authorList>
    </citation>
    <scope>IDENTIFICATION</scope>
    <source>
        <strain evidence="4">Nigerian</strain>
        <tissue evidence="4">Liver and blood</tissue>
    </source>
</reference>
<dbReference type="OMA" id="NTIEGHE"/>
<dbReference type="Pfam" id="PF25683">
    <property type="entry name" value="URGCP_GTPase"/>
    <property type="match status" value="1"/>
</dbReference>
<gene>
    <name evidence="4 5" type="primary">LOC100490847</name>
</gene>
<dbReference type="PROSITE" id="PS51717">
    <property type="entry name" value="G_VLIG"/>
    <property type="match status" value="1"/>
</dbReference>
<dbReference type="SUPFAM" id="SSF52540">
    <property type="entry name" value="P-loop containing nucleoside triphosphate hydrolases"/>
    <property type="match status" value="1"/>
</dbReference>
<keyword evidence="3" id="KW-1185">Reference proteome</keyword>
<dbReference type="Proteomes" id="UP000008143">
    <property type="component" value="Chromosome 9"/>
</dbReference>
<organism evidence="3 4">
    <name type="scientific">Xenopus tropicalis</name>
    <name type="common">Western clawed frog</name>
    <name type="synonym">Silurana tropicalis</name>
    <dbReference type="NCBI Taxonomy" id="8364"/>
    <lineage>
        <taxon>Eukaryota</taxon>
        <taxon>Metazoa</taxon>
        <taxon>Chordata</taxon>
        <taxon>Craniata</taxon>
        <taxon>Vertebrata</taxon>
        <taxon>Euteleostomi</taxon>
        <taxon>Amphibia</taxon>
        <taxon>Batrachia</taxon>
        <taxon>Anura</taxon>
        <taxon>Pipoidea</taxon>
        <taxon>Pipidae</taxon>
        <taxon>Xenopodinae</taxon>
        <taxon>Xenopus</taxon>
        <taxon>Silurana</taxon>
    </lineage>
</organism>
<dbReference type="Pfam" id="PF25496">
    <property type="entry name" value="URGCP"/>
    <property type="match status" value="1"/>
</dbReference>
<dbReference type="RefSeq" id="XP_002942096.3">
    <property type="nucleotide sequence ID" value="XM_002942050.3"/>
</dbReference>
<proteinExistence type="inferred from homology"/>
<dbReference type="InterPro" id="IPR052986">
    <property type="entry name" value="VLIG_GTPase"/>
</dbReference>
<dbReference type="Xenbase" id="XB-GENE-29080407">
    <property type="gene designation" value="LOC100490847"/>
</dbReference>
<dbReference type="Pfam" id="PF25974">
    <property type="entry name" value="URGCP_9th"/>
    <property type="match status" value="1"/>
</dbReference>
<dbReference type="KEGG" id="xtr:100490847"/>
<dbReference type="InterPro" id="IPR030383">
    <property type="entry name" value="G_VLIG_dom"/>
</dbReference>
<dbReference type="InterPro" id="IPR057365">
    <property type="entry name" value="URGCP"/>
</dbReference>
<protein>
    <submittedName>
        <fullName evidence="4">Up-regulator of cell proliferation</fullName>
    </submittedName>
</protein>
<evidence type="ECO:0000313" key="5">
    <source>
        <dbReference type="Xenbase" id="XB-GENE-29080407"/>
    </source>
</evidence>
<dbReference type="InterPro" id="IPR058641">
    <property type="entry name" value="GVIN1_dom"/>
</dbReference>
<dbReference type="InterPro" id="IPR027417">
    <property type="entry name" value="P-loop_NTPase"/>
</dbReference>
<dbReference type="PANTHER" id="PTHR14819:SF16">
    <property type="entry name" value="UP-REGULATOR OF CELL PROLIFERATION"/>
    <property type="match status" value="1"/>
</dbReference>